<gene>
    <name evidence="1" type="primary">LOC106121178</name>
</gene>
<proteinExistence type="predicted"/>
<accession>A0AAJ6ZGG0</accession>
<dbReference type="AlphaFoldDB" id="A0AAJ6ZGG0"/>
<organism evidence="1">
    <name type="scientific">Papilio xuthus</name>
    <name type="common">Asian swallowtail butterfly</name>
    <dbReference type="NCBI Taxonomy" id="66420"/>
    <lineage>
        <taxon>Eukaryota</taxon>
        <taxon>Metazoa</taxon>
        <taxon>Ecdysozoa</taxon>
        <taxon>Arthropoda</taxon>
        <taxon>Hexapoda</taxon>
        <taxon>Insecta</taxon>
        <taxon>Pterygota</taxon>
        <taxon>Neoptera</taxon>
        <taxon>Endopterygota</taxon>
        <taxon>Lepidoptera</taxon>
        <taxon>Glossata</taxon>
        <taxon>Ditrysia</taxon>
        <taxon>Papilionoidea</taxon>
        <taxon>Papilionidae</taxon>
        <taxon>Papilioninae</taxon>
        <taxon>Papilio</taxon>
    </lineage>
</organism>
<protein>
    <submittedName>
        <fullName evidence="1">Uncharacterized protein LOC106121178</fullName>
    </submittedName>
</protein>
<sequence length="104" mass="11719">MEYILVVEFESPSEVTSKIMNLPLTHLIQLESHFQNLNVLCKRIQDEMFEVDVEGVKILNVLGGSSFCYRVVSQSMAIEETVIGGGTVKIQKTIWTLGKEKISE</sequence>
<dbReference type="Proteomes" id="UP000694872">
    <property type="component" value="Unplaced"/>
</dbReference>
<reference evidence="1" key="1">
    <citation type="submission" date="2025-08" db="UniProtKB">
        <authorList>
            <consortium name="RefSeq"/>
        </authorList>
    </citation>
    <scope>IDENTIFICATION</scope>
</reference>
<dbReference type="GeneID" id="106121178"/>
<dbReference type="KEGG" id="pxu:106121178"/>
<dbReference type="RefSeq" id="XP_013172148.1">
    <property type="nucleotide sequence ID" value="XM_013316694.1"/>
</dbReference>
<evidence type="ECO:0000313" key="1">
    <source>
        <dbReference type="RefSeq" id="XP_013172148.1"/>
    </source>
</evidence>
<name>A0AAJ6ZGG0_PAPXU</name>